<accession>A0A3M4MPA3</accession>
<comment type="caution">
    <text evidence="1">The sequence shown here is derived from an EMBL/GenBank/DDBJ whole genome shotgun (WGS) entry which is preliminary data.</text>
</comment>
<organism evidence="1 2">
    <name type="scientific">Pseudomonas savastanoi pv. glycinea</name>
    <name type="common">Pseudomonas syringae pv. glycinea</name>
    <dbReference type="NCBI Taxonomy" id="318"/>
    <lineage>
        <taxon>Bacteria</taxon>
        <taxon>Pseudomonadati</taxon>
        <taxon>Pseudomonadota</taxon>
        <taxon>Gammaproteobacteria</taxon>
        <taxon>Pseudomonadales</taxon>
        <taxon>Pseudomonadaceae</taxon>
        <taxon>Pseudomonas</taxon>
    </lineage>
</organism>
<dbReference type="EMBL" id="RBOM01000382">
    <property type="protein sequence ID" value="RMM56318.1"/>
    <property type="molecule type" value="Genomic_DNA"/>
</dbReference>
<proteinExistence type="predicted"/>
<dbReference type="Gene3D" id="3.40.50.300">
    <property type="entry name" value="P-loop containing nucleotide triphosphate hydrolases"/>
    <property type="match status" value="1"/>
</dbReference>
<dbReference type="InterPro" id="IPR027417">
    <property type="entry name" value="P-loop_NTPase"/>
</dbReference>
<dbReference type="SUPFAM" id="SSF52540">
    <property type="entry name" value="P-loop containing nucleoside triphosphate hydrolases"/>
    <property type="match status" value="1"/>
</dbReference>
<evidence type="ECO:0008006" key="3">
    <source>
        <dbReference type="Google" id="ProtNLM"/>
    </source>
</evidence>
<dbReference type="AlphaFoldDB" id="A0A3M4MPA3"/>
<evidence type="ECO:0000313" key="1">
    <source>
        <dbReference type="EMBL" id="RMM56318.1"/>
    </source>
</evidence>
<name>A0A3M4MPA3_PSESG</name>
<gene>
    <name evidence="1" type="ORF">ALQ74_02201</name>
</gene>
<evidence type="ECO:0000313" key="2">
    <source>
        <dbReference type="Proteomes" id="UP000279057"/>
    </source>
</evidence>
<sequence>MHCRELTRTYQLAPMLPKEEKLNYIQDIKTTLKNFATEDNDSSIVLKGAWGTGKTHLWQQVVSAEAGLFKKRNYSYVSLFGISTLKDLKRALFENKVLRESAASQPSADSFHENLKDLAGKSSSWLRKGSSLLNDITAFGFRGVGPAVEALQFFRVTDTLIVLDDFERKSSSLHDKEVLGLVSLLSESKNCRVLMLLNDQGLSAEYTSYHEKVFDYEINFEPSARDAASIALPENPEVFGILKENCIKLEITNLRLLTKIRRYAEIILKSIKNKDLKVVDRAFLVLPLAIQSIYGGPNAKAEIEFILREQYRPWFDLNDPDPAMQKKREEHDKKLQYLHDYGLSAIDELDMSIIKLVQNGYVEQSKLDEVVKKFEEKIEHEKHMHKLRAAWDFYHKSFFDNEQAVIDGFNGAILEGLHHFTLSELDSITGLYYELNRADEINPIIEQYMSTIIQKFNFEDKEDVFHWPASSYLDEKLNEYFLAKCSVRNRNLQELISSAMESKSGMQVHGVIEGLSLVDEKEYLNYLATLENSELTNIVRMLLKCGNVVTHDTDAQKAYKLTFLKTYRSLLELASRSQLNKTRMVKFLSYEKLYQRLELEIKQQESEKLSSSDSISED</sequence>
<dbReference type="Proteomes" id="UP000279057">
    <property type="component" value="Unassembled WGS sequence"/>
</dbReference>
<reference evidence="1 2" key="1">
    <citation type="submission" date="2018-08" db="EMBL/GenBank/DDBJ databases">
        <title>Recombination of ecologically and evolutionarily significant loci maintains genetic cohesion in the Pseudomonas syringae species complex.</title>
        <authorList>
            <person name="Dillon M."/>
            <person name="Thakur S."/>
            <person name="Almeida R.N.D."/>
            <person name="Weir B.S."/>
            <person name="Guttman D.S."/>
        </authorList>
    </citation>
    <scope>NUCLEOTIDE SEQUENCE [LARGE SCALE GENOMIC DNA]</scope>
    <source>
        <strain evidence="1 2">ICMP 4332</strain>
    </source>
</reference>
<protein>
    <recommendedName>
        <fullName evidence="3">KAP NTPase domain-containing protein</fullName>
    </recommendedName>
</protein>